<dbReference type="Proteomes" id="UP000478052">
    <property type="component" value="Unassembled WGS sequence"/>
</dbReference>
<comment type="caution">
    <text evidence="2">The sequence shown here is derived from an EMBL/GenBank/DDBJ whole genome shotgun (WGS) entry which is preliminary data.</text>
</comment>
<reference evidence="2 3" key="1">
    <citation type="submission" date="2019-08" db="EMBL/GenBank/DDBJ databases">
        <title>Whole genome of Aphis craccivora.</title>
        <authorList>
            <person name="Voronova N.V."/>
            <person name="Shulinski R.S."/>
            <person name="Bandarenka Y.V."/>
            <person name="Zhorov D.G."/>
            <person name="Warner D."/>
        </authorList>
    </citation>
    <scope>NUCLEOTIDE SEQUENCE [LARGE SCALE GENOMIC DNA]</scope>
    <source>
        <strain evidence="2">180601</strain>
        <tissue evidence="2">Whole Body</tissue>
    </source>
</reference>
<sequence length="186" mass="21441">MFFYQLFTLHGYFNGHNIPLVFCLLKDKKQETYINCFKSICEKLLELNLVFSPTEIVVDFELAIHSACEKIWPDVNLVGCRFHLSQSWGRAIQNFGLSVEYKSESEINKWLHLCFGLLFLSPEKVPNVFAFTLEAIMPSDPRVTKFSGYLVDNYISNDAAFPPHLWADQNTNLIRTTNACESFIVI</sequence>
<name>A0A6G0ZRP9_APHCR</name>
<protein>
    <submittedName>
        <fullName evidence="2">MULE domain-containing protein</fullName>
    </submittedName>
</protein>
<dbReference type="OrthoDB" id="6617361at2759"/>
<dbReference type="EMBL" id="VUJU01000014">
    <property type="protein sequence ID" value="KAF0774020.1"/>
    <property type="molecule type" value="Genomic_DNA"/>
</dbReference>
<organism evidence="2 3">
    <name type="scientific">Aphis craccivora</name>
    <name type="common">Cowpea aphid</name>
    <dbReference type="NCBI Taxonomy" id="307492"/>
    <lineage>
        <taxon>Eukaryota</taxon>
        <taxon>Metazoa</taxon>
        <taxon>Ecdysozoa</taxon>
        <taxon>Arthropoda</taxon>
        <taxon>Hexapoda</taxon>
        <taxon>Insecta</taxon>
        <taxon>Pterygota</taxon>
        <taxon>Neoptera</taxon>
        <taxon>Paraneoptera</taxon>
        <taxon>Hemiptera</taxon>
        <taxon>Sternorrhyncha</taxon>
        <taxon>Aphidomorpha</taxon>
        <taxon>Aphidoidea</taxon>
        <taxon>Aphididae</taxon>
        <taxon>Aphidini</taxon>
        <taxon>Aphis</taxon>
        <taxon>Aphis</taxon>
    </lineage>
</organism>
<dbReference type="Pfam" id="PF10551">
    <property type="entry name" value="MULE"/>
    <property type="match status" value="1"/>
</dbReference>
<keyword evidence="3" id="KW-1185">Reference proteome</keyword>
<evidence type="ECO:0000259" key="1">
    <source>
        <dbReference type="Pfam" id="PF10551"/>
    </source>
</evidence>
<feature type="domain" description="MULE transposase" evidence="1">
    <location>
        <begin position="3"/>
        <end position="86"/>
    </location>
</feature>
<accession>A0A6G0ZRP9</accession>
<proteinExistence type="predicted"/>
<gene>
    <name evidence="2" type="ORF">FWK35_00000336</name>
</gene>
<dbReference type="AlphaFoldDB" id="A0A6G0ZRP9"/>
<evidence type="ECO:0000313" key="3">
    <source>
        <dbReference type="Proteomes" id="UP000478052"/>
    </source>
</evidence>
<evidence type="ECO:0000313" key="2">
    <source>
        <dbReference type="EMBL" id="KAF0774020.1"/>
    </source>
</evidence>
<dbReference type="InterPro" id="IPR018289">
    <property type="entry name" value="MULE_transposase_dom"/>
</dbReference>